<dbReference type="NCBIfam" id="TIGR01750">
    <property type="entry name" value="fabZ"/>
    <property type="match status" value="1"/>
</dbReference>
<sequence>MRLQRTLKTAVEFSGIGLHSGERIDARVLPAPPGTGVEFIRTDLSDAPPIPAHIAYRSPKERRTRLQRGSAQVDTVEHLLAACSGLQVDNLVVELSGQEMPGMDGSSLPFVELLQRAGFAEQRSPARVFRLDEPIYVREGDATLVALPSDEPSLTLQYVASFNEPGVSGGSITCRVDAESFVRDIAPARTFCLASEVEALQAAGLGKGATRENTVVLGDPEATMRVADEPVRHKLLDLLGDLHLLGAELHAHVIATRSGHALNAELVRRLQDRMQKLETGGFITRESGLDISEVMKMLPHRYPFLLIDRVLEIDGYSRAVAIKNVSINEPFFVGHFPDAPIMPGVLQLEAMAQLAGVLILRKMENTGKLAALWAIDKVKLRGRVVPGDQLRLEVETTRMKGEIAQVRGTASVAGKTVSEAVLTFTMIDA</sequence>
<dbReference type="GO" id="GO:0046872">
    <property type="term" value="F:metal ion binding"/>
    <property type="evidence" value="ECO:0007669"/>
    <property type="project" value="UniProtKB-KW"/>
</dbReference>
<evidence type="ECO:0000256" key="13">
    <source>
        <dbReference type="ARBA" id="ARBA00024535"/>
    </source>
</evidence>
<feature type="binding site" evidence="15">
    <location>
        <position position="237"/>
    </location>
    <ligand>
        <name>Zn(2+)</name>
        <dbReference type="ChEBI" id="CHEBI:29105"/>
    </ligand>
</feature>
<comment type="cofactor">
    <cofactor evidence="1 15">
        <name>Zn(2+)</name>
        <dbReference type="ChEBI" id="CHEBI:29105"/>
    </cofactor>
</comment>
<reference evidence="17 18" key="1">
    <citation type="submission" date="2019-02" db="EMBL/GenBank/DDBJ databases">
        <title>Deep-cultivation of Planctomycetes and their phenomic and genomic characterization uncovers novel biology.</title>
        <authorList>
            <person name="Wiegand S."/>
            <person name="Jogler M."/>
            <person name="Boedeker C."/>
            <person name="Pinto D."/>
            <person name="Vollmers J."/>
            <person name="Rivas-Marin E."/>
            <person name="Kohn T."/>
            <person name="Peeters S.H."/>
            <person name="Heuer A."/>
            <person name="Rast P."/>
            <person name="Oberbeckmann S."/>
            <person name="Bunk B."/>
            <person name="Jeske O."/>
            <person name="Meyerdierks A."/>
            <person name="Storesund J.E."/>
            <person name="Kallscheuer N."/>
            <person name="Luecker S."/>
            <person name="Lage O.M."/>
            <person name="Pohl T."/>
            <person name="Merkel B.J."/>
            <person name="Hornburger P."/>
            <person name="Mueller R.-W."/>
            <person name="Bruemmer F."/>
            <person name="Labrenz M."/>
            <person name="Spormann A.M."/>
            <person name="Op den Camp H."/>
            <person name="Overmann J."/>
            <person name="Amann R."/>
            <person name="Jetten M.S.M."/>
            <person name="Mascher T."/>
            <person name="Medema M.H."/>
            <person name="Devos D.P."/>
            <person name="Kaster A.-K."/>
            <person name="Ovreas L."/>
            <person name="Rohde M."/>
            <person name="Galperin M.Y."/>
            <person name="Jogler C."/>
        </authorList>
    </citation>
    <scope>NUCLEOTIDE SEQUENCE [LARGE SCALE GENOMIC DNA]</scope>
    <source>
        <strain evidence="17 18">Pla133</strain>
    </source>
</reference>
<keyword evidence="8 15" id="KW-0479">Metal-binding</keyword>
<dbReference type="PANTHER" id="PTHR33694">
    <property type="entry name" value="UDP-3-O-ACYL-N-ACETYLGLUCOSAMINE DEACETYLASE 1, MITOCHONDRIAL-RELATED"/>
    <property type="match status" value="1"/>
</dbReference>
<keyword evidence="11 15" id="KW-0443">Lipid metabolism</keyword>
<comment type="similarity">
    <text evidence="16">Belongs to the thioester dehydratase family. FabZ subfamily.</text>
</comment>
<evidence type="ECO:0000256" key="7">
    <source>
        <dbReference type="ARBA" id="ARBA00022556"/>
    </source>
</evidence>
<dbReference type="NCBIfam" id="TIGR00325">
    <property type="entry name" value="lpxC"/>
    <property type="match status" value="1"/>
</dbReference>
<comment type="function">
    <text evidence="2 15">Catalyzes the hydrolysis of UDP-3-O-myristoyl-N-acetylglucosamine to form UDP-3-O-myristoylglucosamine and acetate, the committed step in lipid A biosynthesis.</text>
</comment>
<dbReference type="HAMAP" id="MF_00406">
    <property type="entry name" value="FabZ"/>
    <property type="match status" value="1"/>
</dbReference>
<dbReference type="EMBL" id="CP036287">
    <property type="protein sequence ID" value="QDU68886.1"/>
    <property type="molecule type" value="Genomic_DNA"/>
</dbReference>
<evidence type="ECO:0000256" key="14">
    <source>
        <dbReference type="ARBA" id="ARBA00025049"/>
    </source>
</evidence>
<dbReference type="GO" id="GO:0019171">
    <property type="term" value="F:(3R)-hydroxyacyl-[acyl-carrier-protein] dehydratase activity"/>
    <property type="evidence" value="ECO:0007669"/>
    <property type="project" value="UniProtKB-EC"/>
</dbReference>
<dbReference type="NCBIfam" id="NF000582">
    <property type="entry name" value="PRK00006.1"/>
    <property type="match status" value="1"/>
</dbReference>
<dbReference type="GO" id="GO:0006633">
    <property type="term" value="P:fatty acid biosynthetic process"/>
    <property type="evidence" value="ECO:0007669"/>
    <property type="project" value="UniProtKB-UniRule"/>
</dbReference>
<dbReference type="InterPro" id="IPR020568">
    <property type="entry name" value="Ribosomal_Su5_D2-typ_SF"/>
</dbReference>
<dbReference type="EC" id="4.2.1.59" evidence="16"/>
<evidence type="ECO:0000256" key="2">
    <source>
        <dbReference type="ARBA" id="ARBA00002923"/>
    </source>
</evidence>
<dbReference type="Gene3D" id="3.30.230.20">
    <property type="entry name" value="lpxc deacetylase, domain 1"/>
    <property type="match status" value="1"/>
</dbReference>
<keyword evidence="10 15" id="KW-0862">Zinc</keyword>
<evidence type="ECO:0000256" key="9">
    <source>
        <dbReference type="ARBA" id="ARBA00022801"/>
    </source>
</evidence>
<evidence type="ECO:0000256" key="1">
    <source>
        <dbReference type="ARBA" id="ARBA00001947"/>
    </source>
</evidence>
<comment type="subcellular location">
    <subcellularLocation>
        <location evidence="3 16">Cytoplasm</location>
    </subcellularLocation>
</comment>
<dbReference type="InterPro" id="IPR015870">
    <property type="entry name" value="UDP-acyl_N-AcGlcN_deAcase_N"/>
</dbReference>
<dbReference type="Proteomes" id="UP000316921">
    <property type="component" value="Chromosome"/>
</dbReference>
<keyword evidence="6 15" id="KW-0444">Lipid biosynthesis</keyword>
<dbReference type="CDD" id="cd01288">
    <property type="entry name" value="FabZ"/>
    <property type="match status" value="1"/>
</dbReference>
<evidence type="ECO:0000256" key="11">
    <source>
        <dbReference type="ARBA" id="ARBA00023098"/>
    </source>
</evidence>
<dbReference type="Gene3D" id="3.30.1700.10">
    <property type="entry name" value="lpxc deacetylase, domain 2"/>
    <property type="match status" value="1"/>
</dbReference>
<dbReference type="InterPro" id="IPR004463">
    <property type="entry name" value="UDP-acyl_GlcNac_deAcase"/>
</dbReference>
<dbReference type="RefSeq" id="WP_145068281.1">
    <property type="nucleotide sequence ID" value="NZ_CP036287.1"/>
</dbReference>
<dbReference type="UniPathway" id="UPA00359">
    <property type="reaction ID" value="UER00478"/>
</dbReference>
<evidence type="ECO:0000313" key="18">
    <source>
        <dbReference type="Proteomes" id="UP000316921"/>
    </source>
</evidence>
<dbReference type="AlphaFoldDB" id="A0A518BPK0"/>
<comment type="function">
    <text evidence="14 16">Involved in unsaturated fatty acids biosynthesis. Catalyzes the dehydration of short chain beta-hydroxyacyl-ACPs and long chain saturated and unsaturated beta-hydroxyacyl-ACPs.</text>
</comment>
<keyword evidence="7 15" id="KW-0441">Lipid A biosynthesis</keyword>
<keyword evidence="5 16" id="KW-0963">Cytoplasm</keyword>
<dbReference type="EC" id="3.5.1.108" evidence="15"/>
<name>A0A518BPK0_9BACT</name>
<feature type="active site" evidence="16">
    <location>
        <position position="335"/>
    </location>
</feature>
<dbReference type="SUPFAM" id="SSF54211">
    <property type="entry name" value="Ribosomal protein S5 domain 2-like"/>
    <property type="match status" value="2"/>
</dbReference>
<evidence type="ECO:0000256" key="3">
    <source>
        <dbReference type="ARBA" id="ARBA00004496"/>
    </source>
</evidence>
<dbReference type="InterPro" id="IPR011334">
    <property type="entry name" value="UDP-acyl_GlcNac_deAcase_C"/>
</dbReference>
<dbReference type="GO" id="GO:0016020">
    <property type="term" value="C:membrane"/>
    <property type="evidence" value="ECO:0007669"/>
    <property type="project" value="GOC"/>
</dbReference>
<protein>
    <recommendedName>
        <fullName evidence="15 16">Multifunctional fusion protein</fullName>
    </recommendedName>
    <domain>
        <recommendedName>
            <fullName evidence="16">3-hydroxyacyl-[acyl-carrier-protein] dehydratase FabZ</fullName>
            <ecNumber evidence="16">4.2.1.59</ecNumber>
        </recommendedName>
        <alternativeName>
            <fullName evidence="16">(3R)-hydroxymyristoyl-[acyl-carrier-protein] dehydratase</fullName>
        </alternativeName>
        <alternativeName>
            <fullName evidence="16">Beta-hydroxyacyl-ACP dehydratase</fullName>
            <shortName evidence="16">(3R)-hydroxymyristoyl-ACP dehydrase</shortName>
        </alternativeName>
    </domain>
    <domain>
        <recommendedName>
            <fullName evidence="15">UDP-3-O-acyl-N-acetylglucosamine deacetylase</fullName>
            <shortName evidence="15">UDP-3-O-acyl-GlcNAc deacetylase</shortName>
            <ecNumber evidence="15">3.5.1.108</ecNumber>
        </recommendedName>
        <alternativeName>
            <fullName evidence="15">UDP-3-O-[R-3-hydroxymyristoyl]-N-acetylglucosamine deacetylase</fullName>
        </alternativeName>
    </domain>
</protein>
<dbReference type="GO" id="GO:0005737">
    <property type="term" value="C:cytoplasm"/>
    <property type="evidence" value="ECO:0007669"/>
    <property type="project" value="UniProtKB-SubCell"/>
</dbReference>
<dbReference type="Pfam" id="PF03331">
    <property type="entry name" value="LpxC"/>
    <property type="match status" value="1"/>
</dbReference>
<proteinExistence type="inferred from homology"/>
<dbReference type="GO" id="GO:0009245">
    <property type="term" value="P:lipid A biosynthetic process"/>
    <property type="evidence" value="ECO:0007669"/>
    <property type="project" value="UniProtKB-UniRule"/>
</dbReference>
<evidence type="ECO:0000256" key="4">
    <source>
        <dbReference type="ARBA" id="ARBA00005002"/>
    </source>
</evidence>
<dbReference type="KEGG" id="pbap:Pla133_40010"/>
<comment type="similarity">
    <text evidence="15">Belongs to the LpxC family.</text>
</comment>
<evidence type="ECO:0000256" key="5">
    <source>
        <dbReference type="ARBA" id="ARBA00022490"/>
    </source>
</evidence>
<feature type="binding site" evidence="15">
    <location>
        <position position="78"/>
    </location>
    <ligand>
        <name>Zn(2+)</name>
        <dbReference type="ChEBI" id="CHEBI:29105"/>
    </ligand>
</feature>
<keyword evidence="9 15" id="KW-0378">Hydrolase</keyword>
<dbReference type="SUPFAM" id="SSF54637">
    <property type="entry name" value="Thioesterase/thiol ester dehydrase-isomerase"/>
    <property type="match status" value="1"/>
</dbReference>
<feature type="active site" description="Proton donor" evidence="15">
    <location>
        <position position="260"/>
    </location>
</feature>
<accession>A0A518BPK0</accession>
<evidence type="ECO:0000256" key="8">
    <source>
        <dbReference type="ARBA" id="ARBA00022723"/>
    </source>
</evidence>
<dbReference type="HAMAP" id="MF_00388">
    <property type="entry name" value="LpxC"/>
    <property type="match status" value="1"/>
</dbReference>
<dbReference type="InterPro" id="IPR029069">
    <property type="entry name" value="HotDog_dom_sf"/>
</dbReference>
<evidence type="ECO:0000256" key="16">
    <source>
        <dbReference type="HAMAP-Rule" id="MF_00406"/>
    </source>
</evidence>
<organism evidence="17 18">
    <name type="scientific">Engelhardtia mirabilis</name>
    <dbReference type="NCBI Taxonomy" id="2528011"/>
    <lineage>
        <taxon>Bacteria</taxon>
        <taxon>Pseudomonadati</taxon>
        <taxon>Planctomycetota</taxon>
        <taxon>Planctomycetia</taxon>
        <taxon>Planctomycetia incertae sedis</taxon>
        <taxon>Engelhardtia</taxon>
    </lineage>
</organism>
<dbReference type="FunFam" id="3.10.129.10:FF:000001">
    <property type="entry name" value="3-hydroxyacyl-[acyl-carrier-protein] dehydratase FabZ"/>
    <property type="match status" value="1"/>
</dbReference>
<dbReference type="PANTHER" id="PTHR33694:SF1">
    <property type="entry name" value="UDP-3-O-ACYL-N-ACETYLGLUCOSAMINE DEACETYLASE 1, MITOCHONDRIAL-RELATED"/>
    <property type="match status" value="1"/>
</dbReference>
<evidence type="ECO:0000256" key="6">
    <source>
        <dbReference type="ARBA" id="ARBA00022516"/>
    </source>
</evidence>
<feature type="binding site" evidence="15">
    <location>
        <position position="233"/>
    </location>
    <ligand>
        <name>Zn(2+)</name>
        <dbReference type="ChEBI" id="CHEBI:29105"/>
    </ligand>
</feature>
<comment type="catalytic activity">
    <reaction evidence="16">
        <text>a (3R)-hydroxyacyl-[ACP] = a (2E)-enoyl-[ACP] + H2O</text>
        <dbReference type="Rhea" id="RHEA:13097"/>
        <dbReference type="Rhea" id="RHEA-COMP:9925"/>
        <dbReference type="Rhea" id="RHEA-COMP:9945"/>
        <dbReference type="ChEBI" id="CHEBI:15377"/>
        <dbReference type="ChEBI" id="CHEBI:78784"/>
        <dbReference type="ChEBI" id="CHEBI:78827"/>
        <dbReference type="EC" id="4.2.1.59"/>
    </reaction>
</comment>
<dbReference type="InterPro" id="IPR013114">
    <property type="entry name" value="FabA_FabZ"/>
</dbReference>
<evidence type="ECO:0000256" key="12">
    <source>
        <dbReference type="ARBA" id="ARBA00023239"/>
    </source>
</evidence>
<gene>
    <name evidence="15 17" type="primary">lpxC</name>
    <name evidence="16" type="synonym">fabZ</name>
    <name evidence="17" type="ORF">Pla133_40010</name>
</gene>
<dbReference type="Gene3D" id="3.10.129.10">
    <property type="entry name" value="Hotdog Thioesterase"/>
    <property type="match status" value="1"/>
</dbReference>
<evidence type="ECO:0000313" key="17">
    <source>
        <dbReference type="EMBL" id="QDU68886.1"/>
    </source>
</evidence>
<keyword evidence="18" id="KW-1185">Reference proteome</keyword>
<dbReference type="InterPro" id="IPR010084">
    <property type="entry name" value="FabZ"/>
</dbReference>
<dbReference type="Pfam" id="PF07977">
    <property type="entry name" value="FabA"/>
    <property type="match status" value="1"/>
</dbReference>
<dbReference type="GO" id="GO:0103117">
    <property type="term" value="F:UDP-3-O-acyl-N-acetylglucosamine deacetylase activity"/>
    <property type="evidence" value="ECO:0007669"/>
    <property type="project" value="UniProtKB-UniRule"/>
</dbReference>
<comment type="catalytic activity">
    <reaction evidence="13 15">
        <text>a UDP-3-O-[(3R)-3-hydroxyacyl]-N-acetyl-alpha-D-glucosamine + H2O = a UDP-3-O-[(3R)-3-hydroxyacyl]-alpha-D-glucosamine + acetate</text>
        <dbReference type="Rhea" id="RHEA:67816"/>
        <dbReference type="ChEBI" id="CHEBI:15377"/>
        <dbReference type="ChEBI" id="CHEBI:30089"/>
        <dbReference type="ChEBI" id="CHEBI:137740"/>
        <dbReference type="ChEBI" id="CHEBI:173225"/>
        <dbReference type="EC" id="3.5.1.108"/>
    </reaction>
</comment>
<keyword evidence="12 16" id="KW-0456">Lyase</keyword>
<comment type="pathway">
    <text evidence="4 15">Glycolipid biosynthesis; lipid IV(A) biosynthesis; lipid IV(A) from (3R)-3-hydroxytetradecanoyl-[acyl-carrier-protein] and UDP-N-acetyl-alpha-D-glucosamine: step 2/6.</text>
</comment>
<evidence type="ECO:0000256" key="15">
    <source>
        <dbReference type="HAMAP-Rule" id="MF_00388"/>
    </source>
</evidence>
<evidence type="ECO:0000256" key="10">
    <source>
        <dbReference type="ARBA" id="ARBA00022833"/>
    </source>
</evidence>